<evidence type="ECO:0000313" key="1">
    <source>
        <dbReference type="EMBL" id="GAL85908.1"/>
    </source>
</evidence>
<dbReference type="Pfam" id="PF07642">
    <property type="entry name" value="BBP2"/>
    <property type="match status" value="1"/>
</dbReference>
<comment type="caution">
    <text evidence="1">The sequence shown here is derived from an EMBL/GenBank/DDBJ whole genome shotgun (WGS) entry which is preliminary data.</text>
</comment>
<dbReference type="STRING" id="153721.MYP_3137"/>
<dbReference type="Proteomes" id="UP000030185">
    <property type="component" value="Unassembled WGS sequence"/>
</dbReference>
<organism evidence="1 2">
    <name type="scientific">Sporocytophaga myxococcoides</name>
    <dbReference type="NCBI Taxonomy" id="153721"/>
    <lineage>
        <taxon>Bacteria</taxon>
        <taxon>Pseudomonadati</taxon>
        <taxon>Bacteroidota</taxon>
        <taxon>Cytophagia</taxon>
        <taxon>Cytophagales</taxon>
        <taxon>Cytophagaceae</taxon>
        <taxon>Sporocytophaga</taxon>
    </lineage>
</organism>
<dbReference type="EMBL" id="BBLT01000006">
    <property type="protein sequence ID" value="GAL85908.1"/>
    <property type="molecule type" value="Genomic_DNA"/>
</dbReference>
<name>A0A098LIE6_9BACT</name>
<dbReference type="InterPro" id="IPR011486">
    <property type="entry name" value="BBP2"/>
</dbReference>
<dbReference type="Gene3D" id="2.40.160.10">
    <property type="entry name" value="Porin"/>
    <property type="match status" value="1"/>
</dbReference>
<dbReference type="InterPro" id="IPR023614">
    <property type="entry name" value="Porin_dom_sf"/>
</dbReference>
<proteinExistence type="predicted"/>
<evidence type="ECO:0008006" key="3">
    <source>
        <dbReference type="Google" id="ProtNLM"/>
    </source>
</evidence>
<dbReference type="eggNOG" id="ENOG502Z88H">
    <property type="taxonomic scope" value="Bacteria"/>
</dbReference>
<dbReference type="AlphaFoldDB" id="A0A098LIE6"/>
<reference evidence="1 2" key="1">
    <citation type="submission" date="2014-09" db="EMBL/GenBank/DDBJ databases">
        <title>Sporocytophaga myxococcoides PG-01 genome sequencing.</title>
        <authorList>
            <person name="Liu L."/>
            <person name="Gao P.J."/>
            <person name="Chen G.J."/>
            <person name="Wang L.S."/>
        </authorList>
    </citation>
    <scope>NUCLEOTIDE SEQUENCE [LARGE SCALE GENOMIC DNA]</scope>
    <source>
        <strain evidence="1 2">PG-01</strain>
    </source>
</reference>
<sequence>MNNAFLSSAQNKDSVSVKDSSGLSFWGFADIFYGYNFNQPPSRIDGELVTGNSFLYSHNRHNEFNLNNGIVGVDYFKDKVRGILALQAGTYVEYNYANEPAMLKYVYEAYAGYQPIRNLWIDAGIFTSHIGSESAISSENLTLSRSMMAENTPYYETGVRASYDINNKLKINGLILNGWQNITDHNKNKALGTQIQFKPTEHLLLNYSTFLGKEAGAYEPTAGIPNTDSLSARRFFNNFYCRAQLSKFTLLCSFDIGFQKKRKASGNYLWFNPNIILNYSITDRTSAVVRCEYYNDKNGVIIYTGTKNGFQTFAGSVGLNIRLAENLLWRIEGKVFESKDKVFLNKDNQSDKSVLVLSSVAIKF</sequence>
<protein>
    <recommendedName>
        <fullName evidence="3">Outer membrane protein</fullName>
    </recommendedName>
</protein>
<keyword evidence="2" id="KW-1185">Reference proteome</keyword>
<gene>
    <name evidence="1" type="ORF">MYP_3137</name>
</gene>
<evidence type="ECO:0000313" key="2">
    <source>
        <dbReference type="Proteomes" id="UP000030185"/>
    </source>
</evidence>
<accession>A0A098LIE6</accession>